<dbReference type="RefSeq" id="WP_109358393.1">
    <property type="nucleotide sequence ID" value="NZ_QFRJ01000002.1"/>
</dbReference>
<dbReference type="EMBL" id="QFRJ01000002">
    <property type="protein sequence ID" value="PWH86282.1"/>
    <property type="molecule type" value="Genomic_DNA"/>
</dbReference>
<dbReference type="PANTHER" id="PTHR34580:SF9">
    <property type="entry name" value="SLL5097 PROTEIN"/>
    <property type="match status" value="1"/>
</dbReference>
<feature type="domain" description="WCX" evidence="2">
    <location>
        <begin position="220"/>
        <end position="295"/>
    </location>
</feature>
<reference evidence="3 4" key="1">
    <citation type="submission" date="2018-05" db="EMBL/GenBank/DDBJ databases">
        <title>Brumimicrobium oceani sp. nov., isolated from coastal sediment.</title>
        <authorList>
            <person name="Kou Y."/>
        </authorList>
    </citation>
    <scope>NUCLEOTIDE SEQUENCE [LARGE SCALE GENOMIC DNA]</scope>
    <source>
        <strain evidence="3 4">C305</strain>
    </source>
</reference>
<name>A0A2U2XEQ4_9FLAO</name>
<protein>
    <submittedName>
        <fullName evidence="3">Uncharacterized protein</fullName>
    </submittedName>
</protein>
<evidence type="ECO:0000259" key="1">
    <source>
        <dbReference type="Pfam" id="PF13280"/>
    </source>
</evidence>
<comment type="caution">
    <text evidence="3">The sequence shown here is derived from an EMBL/GenBank/DDBJ whole genome shotgun (WGS) entry which is preliminary data.</text>
</comment>
<dbReference type="OrthoDB" id="43316at2"/>
<dbReference type="AlphaFoldDB" id="A0A2U2XEQ4"/>
<dbReference type="InterPro" id="IPR051534">
    <property type="entry name" value="CBASS_pafABC_assoc_protein"/>
</dbReference>
<evidence type="ECO:0000313" key="4">
    <source>
        <dbReference type="Proteomes" id="UP000245370"/>
    </source>
</evidence>
<reference evidence="3 4" key="2">
    <citation type="submission" date="2018-05" db="EMBL/GenBank/DDBJ databases">
        <authorList>
            <person name="Lanie J.A."/>
            <person name="Ng W.-L."/>
            <person name="Kazmierczak K.M."/>
            <person name="Andrzejewski T.M."/>
            <person name="Davidsen T.M."/>
            <person name="Wayne K.J."/>
            <person name="Tettelin H."/>
            <person name="Glass J.I."/>
            <person name="Rusch D."/>
            <person name="Podicherti R."/>
            <person name="Tsui H.-C.T."/>
            <person name="Winkler M.E."/>
        </authorList>
    </citation>
    <scope>NUCLEOTIDE SEQUENCE [LARGE SCALE GENOMIC DNA]</scope>
    <source>
        <strain evidence="3 4">C305</strain>
    </source>
</reference>
<evidence type="ECO:0000259" key="2">
    <source>
        <dbReference type="Pfam" id="PF25583"/>
    </source>
</evidence>
<dbReference type="InterPro" id="IPR057727">
    <property type="entry name" value="WCX_dom"/>
</dbReference>
<dbReference type="PANTHER" id="PTHR34580">
    <property type="match status" value="1"/>
</dbReference>
<feature type="domain" description="WYL" evidence="1">
    <location>
        <begin position="120"/>
        <end position="188"/>
    </location>
</feature>
<evidence type="ECO:0000313" key="3">
    <source>
        <dbReference type="EMBL" id="PWH86282.1"/>
    </source>
</evidence>
<organism evidence="3 4">
    <name type="scientific">Brumimicrobium oceani</name>
    <dbReference type="NCBI Taxonomy" id="2100725"/>
    <lineage>
        <taxon>Bacteria</taxon>
        <taxon>Pseudomonadati</taxon>
        <taxon>Bacteroidota</taxon>
        <taxon>Flavobacteriia</taxon>
        <taxon>Flavobacteriales</taxon>
        <taxon>Crocinitomicaceae</taxon>
        <taxon>Brumimicrobium</taxon>
    </lineage>
</organism>
<keyword evidence="4" id="KW-1185">Reference proteome</keyword>
<dbReference type="Pfam" id="PF25583">
    <property type="entry name" value="WCX"/>
    <property type="match status" value="1"/>
</dbReference>
<accession>A0A2U2XEQ4</accession>
<gene>
    <name evidence="3" type="ORF">DIT68_03320</name>
</gene>
<proteinExistence type="predicted"/>
<dbReference type="PROSITE" id="PS52050">
    <property type="entry name" value="WYL"/>
    <property type="match status" value="1"/>
</dbReference>
<sequence>MSAQAIIRRYKRIIDQLESGQYPSMDSIMDYIERIGLKASKRTIERDFEAIRNEFDVEIEYNQSKRGYFINKEKSLPIDSFLRLLELVETAHVFQESLHESKETLNYIDFEHEGNISGIEYLQELLQAIRNQQYIRFNHESYQSGKTRKYRVKPYLLKEFKGRWYVVGEVSGINEMRTFGIDRISSFELLTKTFEAKKDLNLKDRFRETVGLTYSVSELTKIVIAVKSTQIPYLKSLPLHHSQEILEEKDGETMVEYFLKPNYEFSQLLFMHMDRLRVVEPDWLVEDMKGMVERMRKMYTS</sequence>
<dbReference type="Pfam" id="PF13280">
    <property type="entry name" value="WYL"/>
    <property type="match status" value="1"/>
</dbReference>
<dbReference type="Proteomes" id="UP000245370">
    <property type="component" value="Unassembled WGS sequence"/>
</dbReference>
<dbReference type="InterPro" id="IPR026881">
    <property type="entry name" value="WYL_dom"/>
</dbReference>